<comment type="caution">
    <text evidence="1">The sequence shown here is derived from an EMBL/GenBank/DDBJ whole genome shotgun (WGS) entry which is preliminary data.</text>
</comment>
<reference evidence="1" key="1">
    <citation type="submission" date="2023-06" db="EMBL/GenBank/DDBJ databases">
        <authorList>
            <person name="Noh H."/>
        </authorList>
    </citation>
    <scope>NUCLEOTIDE SEQUENCE</scope>
    <source>
        <strain evidence="1">DUCC20226</strain>
    </source>
</reference>
<dbReference type="EMBL" id="JAUJFL010000001">
    <property type="protein sequence ID" value="KAK2615353.1"/>
    <property type="molecule type" value="Genomic_DNA"/>
</dbReference>
<evidence type="ECO:0000313" key="2">
    <source>
        <dbReference type="Proteomes" id="UP001265746"/>
    </source>
</evidence>
<accession>A0AAD9SQB0</accession>
<dbReference type="Proteomes" id="UP001265746">
    <property type="component" value="Unassembled WGS sequence"/>
</dbReference>
<organism evidence="1 2">
    <name type="scientific">Phomopsis amygdali</name>
    <name type="common">Fusicoccum amygdali</name>
    <dbReference type="NCBI Taxonomy" id="1214568"/>
    <lineage>
        <taxon>Eukaryota</taxon>
        <taxon>Fungi</taxon>
        <taxon>Dikarya</taxon>
        <taxon>Ascomycota</taxon>
        <taxon>Pezizomycotina</taxon>
        <taxon>Sordariomycetes</taxon>
        <taxon>Sordariomycetidae</taxon>
        <taxon>Diaporthales</taxon>
        <taxon>Diaporthaceae</taxon>
        <taxon>Diaporthe</taxon>
    </lineage>
</organism>
<protein>
    <submittedName>
        <fullName evidence="1">Uncharacterized protein</fullName>
    </submittedName>
</protein>
<evidence type="ECO:0000313" key="1">
    <source>
        <dbReference type="EMBL" id="KAK2615353.1"/>
    </source>
</evidence>
<gene>
    <name evidence="1" type="ORF">N8I77_002115</name>
</gene>
<name>A0AAD9SQB0_PHOAM</name>
<keyword evidence="2" id="KW-1185">Reference proteome</keyword>
<dbReference type="AlphaFoldDB" id="A0AAD9SQB0"/>
<sequence>MPVVFAADATGSVGGAICRQLRDIGWRYVICGTLAGMLGRVAGKTFSVKFMSEEDIQEAGGTKSPFVMVQLAMCNMARFADERTLGEKWGIAMTRFDGFLEREMNPFQETYAKLG</sequence>
<proteinExistence type="predicted"/>